<organism evidence="6 7">
    <name type="scientific">Clostridium ragsdalei P11</name>
    <dbReference type="NCBI Taxonomy" id="1353534"/>
    <lineage>
        <taxon>Bacteria</taxon>
        <taxon>Bacillati</taxon>
        <taxon>Bacillota</taxon>
        <taxon>Clostridia</taxon>
        <taxon>Eubacteriales</taxon>
        <taxon>Clostridiaceae</taxon>
        <taxon>Clostridium</taxon>
    </lineage>
</organism>
<dbReference type="PATRIC" id="fig|1353534.3.peg.3005"/>
<reference evidence="6 7" key="1">
    <citation type="journal article" date="2012" name="Front. Microbiol.">
        <title>Draft Genome Sequence of the Virulent Strain 01-B526 of the Fish Pathogen Aeromonas salmonicida.</title>
        <authorList>
            <person name="Charette S.J."/>
            <person name="Brochu F."/>
            <person name="Boyle B."/>
            <person name="Filion G."/>
            <person name="Tanaka K.H."/>
            <person name="Derome N."/>
        </authorList>
    </citation>
    <scope>NUCLEOTIDE SEQUENCE [LARGE SCALE GENOMIC DNA]</scope>
    <source>
        <strain evidence="6 7">P11</strain>
    </source>
</reference>
<proteinExistence type="inferred from homology"/>
<evidence type="ECO:0000313" key="6">
    <source>
        <dbReference type="EMBL" id="OBR91565.1"/>
    </source>
</evidence>
<dbReference type="Gene3D" id="3.40.50.1980">
    <property type="entry name" value="Nitrogenase molybdenum iron protein domain"/>
    <property type="match status" value="2"/>
</dbReference>
<feature type="region of interest" description="Disordered" evidence="2">
    <location>
        <begin position="24"/>
        <end position="49"/>
    </location>
</feature>
<dbReference type="PANTHER" id="PTHR30535:SF34">
    <property type="entry name" value="MOLYBDATE-BINDING PROTEIN MOLA"/>
    <property type="match status" value="1"/>
</dbReference>
<feature type="signal peptide" evidence="3">
    <location>
        <begin position="1"/>
        <end position="19"/>
    </location>
</feature>
<dbReference type="PANTHER" id="PTHR30535">
    <property type="entry name" value="VITAMIN B12-BINDING PROTEIN"/>
    <property type="match status" value="1"/>
</dbReference>
<evidence type="ECO:0000313" key="5">
    <source>
        <dbReference type="EMBL" id="OBR91459.1"/>
    </source>
</evidence>
<evidence type="ECO:0000256" key="3">
    <source>
        <dbReference type="SAM" id="SignalP"/>
    </source>
</evidence>
<dbReference type="PROSITE" id="PS51257">
    <property type="entry name" value="PROKAR_LIPOPROTEIN"/>
    <property type="match status" value="1"/>
</dbReference>
<feature type="chain" id="PRO_5042684344" evidence="3">
    <location>
        <begin position="20"/>
        <end position="362"/>
    </location>
</feature>
<evidence type="ECO:0000313" key="7">
    <source>
        <dbReference type="Proteomes" id="UP000093954"/>
    </source>
</evidence>
<dbReference type="EMBL" id="LROS01000037">
    <property type="protein sequence ID" value="OBR91459.1"/>
    <property type="molecule type" value="Genomic_DNA"/>
</dbReference>
<keyword evidence="7" id="KW-1185">Reference proteome</keyword>
<accession>A0A1A6AND0</accession>
<dbReference type="Gene3D" id="1.20.58.2180">
    <property type="match status" value="1"/>
</dbReference>
<dbReference type="PROSITE" id="PS50983">
    <property type="entry name" value="FE_B12_PBP"/>
    <property type="match status" value="1"/>
</dbReference>
<comment type="caution">
    <text evidence="6">The sequence shown here is derived from an EMBL/GenBank/DDBJ whole genome shotgun (WGS) entry which is preliminary data.</text>
</comment>
<keyword evidence="3" id="KW-0732">Signal</keyword>
<name>A0A1A6AND0_9CLOT</name>
<evidence type="ECO:0000256" key="1">
    <source>
        <dbReference type="ARBA" id="ARBA00008814"/>
    </source>
</evidence>
<comment type="similarity">
    <text evidence="1">Belongs to the bacterial solute-binding protein 8 family.</text>
</comment>
<dbReference type="RefSeq" id="WP_065079105.1">
    <property type="nucleotide sequence ID" value="NZ_LROS01000036.1"/>
</dbReference>
<dbReference type="EMBL" id="LROS01000036">
    <property type="protein sequence ID" value="OBR91565.1"/>
    <property type="molecule type" value="Genomic_DNA"/>
</dbReference>
<dbReference type="CDD" id="cd01142">
    <property type="entry name" value="TroA_e"/>
    <property type="match status" value="1"/>
</dbReference>
<evidence type="ECO:0000256" key="2">
    <source>
        <dbReference type="SAM" id="MobiDB-lite"/>
    </source>
</evidence>
<dbReference type="InterPro" id="IPR002491">
    <property type="entry name" value="ABC_transptr_periplasmic_BD"/>
</dbReference>
<dbReference type="AlphaFoldDB" id="A0A1A6AND0"/>
<protein>
    <submittedName>
        <fullName evidence="6">Fe(3+)-citrate-binding protein YfmC</fullName>
    </submittedName>
</protein>
<evidence type="ECO:0000259" key="4">
    <source>
        <dbReference type="PROSITE" id="PS50983"/>
    </source>
</evidence>
<dbReference type="Pfam" id="PF01497">
    <property type="entry name" value="Peripla_BP_2"/>
    <property type="match status" value="1"/>
</dbReference>
<gene>
    <name evidence="6" type="primary">yfmC_2</name>
    <name evidence="5" type="synonym">yfmC_3</name>
    <name evidence="6" type="ORF">CLRAG_29610</name>
    <name evidence="5" type="ORF">CLRAG_29660</name>
</gene>
<sequence>MKKITTIILCIFLMMFFTACNSSQSTQSSNKSSSTQETSSKTKTITDTSGAKVQVPTKINKVADSWKAHNEVLSVLGDGDKIVETVLSEKSMPWLYKVNPAMKKAVTTFGANFNTEDLMKNKPDIVFVSSGDANANKISSLGIPVVQLNFTTFDTMKKCVSLTGEILGGDAAKRADKYNKYLDDKVKMVKDVTSKIPDSERPKVLHVESLSPIGVDGSKTIINEWIEAAGGVNAAKDVTGNMKEVSLEQVIQWNPDIIIFGANGASGKVNSIDKLINDPNWQKISAVKNGKVYQNPTGAFLWDRYSCEEALQVQWAAKTIHPDKFKDLDIAAETKNFYKTFLNYNLTNEEVDKILKAQSPGK</sequence>
<feature type="domain" description="Fe/B12 periplasmic-binding" evidence="4">
    <location>
        <begin position="61"/>
        <end position="324"/>
    </location>
</feature>
<dbReference type="SUPFAM" id="SSF53807">
    <property type="entry name" value="Helical backbone' metal receptor"/>
    <property type="match status" value="1"/>
</dbReference>
<dbReference type="InterPro" id="IPR050902">
    <property type="entry name" value="ABC_Transporter_SBP"/>
</dbReference>
<dbReference type="Proteomes" id="UP000093954">
    <property type="component" value="Unassembled WGS sequence"/>
</dbReference>